<feature type="region of interest" description="Disordered" evidence="1">
    <location>
        <begin position="77"/>
        <end position="123"/>
    </location>
</feature>
<evidence type="ECO:0000313" key="2">
    <source>
        <dbReference type="EMBL" id="CAH1438170.1"/>
    </source>
</evidence>
<feature type="compositionally biased region" description="Polar residues" evidence="1">
    <location>
        <begin position="106"/>
        <end position="116"/>
    </location>
</feature>
<proteinExistence type="predicted"/>
<evidence type="ECO:0000256" key="1">
    <source>
        <dbReference type="SAM" id="MobiDB-lite"/>
    </source>
</evidence>
<gene>
    <name evidence="2" type="ORF">LVIROSA_LOCUS24441</name>
</gene>
<reference evidence="2 3" key="1">
    <citation type="submission" date="2022-01" db="EMBL/GenBank/DDBJ databases">
        <authorList>
            <person name="Xiong W."/>
            <person name="Schranz E."/>
        </authorList>
    </citation>
    <scope>NUCLEOTIDE SEQUENCE [LARGE SCALE GENOMIC DNA]</scope>
</reference>
<keyword evidence="3" id="KW-1185">Reference proteome</keyword>
<organism evidence="2 3">
    <name type="scientific">Lactuca virosa</name>
    <dbReference type="NCBI Taxonomy" id="75947"/>
    <lineage>
        <taxon>Eukaryota</taxon>
        <taxon>Viridiplantae</taxon>
        <taxon>Streptophyta</taxon>
        <taxon>Embryophyta</taxon>
        <taxon>Tracheophyta</taxon>
        <taxon>Spermatophyta</taxon>
        <taxon>Magnoliopsida</taxon>
        <taxon>eudicotyledons</taxon>
        <taxon>Gunneridae</taxon>
        <taxon>Pentapetalae</taxon>
        <taxon>asterids</taxon>
        <taxon>campanulids</taxon>
        <taxon>Asterales</taxon>
        <taxon>Asteraceae</taxon>
        <taxon>Cichorioideae</taxon>
        <taxon>Cichorieae</taxon>
        <taxon>Lactucinae</taxon>
        <taxon>Lactuca</taxon>
    </lineage>
</organism>
<dbReference type="AlphaFoldDB" id="A0AAU9NJY7"/>
<evidence type="ECO:0000313" key="3">
    <source>
        <dbReference type="Proteomes" id="UP001157418"/>
    </source>
</evidence>
<sequence>MCEEFTILESTKDNCLGASQRYCLKFQRTKPGGIANMVISQMPLYCSTRCKHKGCILIQSSTKLNSLLHMHVLAISRKPPPLSHHDKKIKNTQDEVNNNRPKESNNDLPVTWNTTEGGFRKRK</sequence>
<dbReference type="Proteomes" id="UP001157418">
    <property type="component" value="Unassembled WGS sequence"/>
</dbReference>
<protein>
    <submittedName>
        <fullName evidence="2">Uncharacterized protein</fullName>
    </submittedName>
</protein>
<comment type="caution">
    <text evidence="2">The sequence shown here is derived from an EMBL/GenBank/DDBJ whole genome shotgun (WGS) entry which is preliminary data.</text>
</comment>
<accession>A0AAU9NJY7</accession>
<dbReference type="EMBL" id="CAKMRJ010004445">
    <property type="protein sequence ID" value="CAH1438170.1"/>
    <property type="molecule type" value="Genomic_DNA"/>
</dbReference>
<name>A0AAU9NJY7_9ASTR</name>